<organism evidence="5 6">
    <name type="scientific">Rhizopus stolonifer</name>
    <name type="common">Rhizopus nigricans</name>
    <dbReference type="NCBI Taxonomy" id="4846"/>
    <lineage>
        <taxon>Eukaryota</taxon>
        <taxon>Fungi</taxon>
        <taxon>Fungi incertae sedis</taxon>
        <taxon>Mucoromycota</taxon>
        <taxon>Mucoromycotina</taxon>
        <taxon>Mucoromycetes</taxon>
        <taxon>Mucorales</taxon>
        <taxon>Mucorineae</taxon>
        <taxon>Rhizopodaceae</taxon>
        <taxon>Rhizopus</taxon>
    </lineage>
</organism>
<dbReference type="GO" id="GO:0046872">
    <property type="term" value="F:metal ion binding"/>
    <property type="evidence" value="ECO:0007669"/>
    <property type="project" value="UniProtKB-KW"/>
</dbReference>
<evidence type="ECO:0000256" key="3">
    <source>
        <dbReference type="ARBA" id="ARBA00022833"/>
    </source>
</evidence>
<gene>
    <name evidence="5" type="primary">RPP21</name>
    <name evidence="5" type="ORF">CU098_008774</name>
</gene>
<dbReference type="GO" id="GO:0008033">
    <property type="term" value="P:tRNA processing"/>
    <property type="evidence" value="ECO:0007669"/>
    <property type="project" value="UniProtKB-KW"/>
</dbReference>
<evidence type="ECO:0000256" key="4">
    <source>
        <dbReference type="ARBA" id="ARBA00038402"/>
    </source>
</evidence>
<accession>A0A367KY80</accession>
<evidence type="ECO:0000256" key="2">
    <source>
        <dbReference type="ARBA" id="ARBA00022723"/>
    </source>
</evidence>
<dbReference type="PANTHER" id="PTHR14742">
    <property type="entry name" value="RIBONUCLEASE P SUBUNIT P21"/>
    <property type="match status" value="1"/>
</dbReference>
<dbReference type="AlphaFoldDB" id="A0A367KY80"/>
<sequence length="117" mass="13505">MGKQKKANINPKNVQAYERINFLHQAAVLMSSIQCESSTEKKDQVKNWQGDPTGLLGTSRYLNSTMKNISAKLVIRLDPHLKRMICKRCDTTLLPSRTSTHRIKCKEKKEERKTIEF</sequence>
<keyword evidence="2" id="KW-0479">Metal-binding</keyword>
<dbReference type="OrthoDB" id="128536at2759"/>
<protein>
    <submittedName>
        <fullName evidence="5">Ribonuclease P protein subunit p21</fullName>
    </submittedName>
</protein>
<evidence type="ECO:0000256" key="1">
    <source>
        <dbReference type="ARBA" id="ARBA00022694"/>
    </source>
</evidence>
<evidence type="ECO:0000313" key="6">
    <source>
        <dbReference type="Proteomes" id="UP000253551"/>
    </source>
</evidence>
<keyword evidence="1" id="KW-0819">tRNA processing</keyword>
<comment type="similarity">
    <text evidence="4">Belongs to the eukaryotic/archaeal RNase P protein component 4 family.</text>
</comment>
<dbReference type="Gene3D" id="6.20.50.20">
    <property type="match status" value="1"/>
</dbReference>
<comment type="caution">
    <text evidence="5">The sequence shown here is derived from an EMBL/GenBank/DDBJ whole genome shotgun (WGS) entry which is preliminary data.</text>
</comment>
<keyword evidence="3" id="KW-0862">Zinc</keyword>
<evidence type="ECO:0000313" key="5">
    <source>
        <dbReference type="EMBL" id="RCI07134.1"/>
    </source>
</evidence>
<dbReference type="GO" id="GO:0005655">
    <property type="term" value="C:nucleolar ribonuclease P complex"/>
    <property type="evidence" value="ECO:0007669"/>
    <property type="project" value="TreeGrafter"/>
</dbReference>
<keyword evidence="6" id="KW-1185">Reference proteome</keyword>
<dbReference type="Pfam" id="PF04032">
    <property type="entry name" value="Rpr2"/>
    <property type="match status" value="1"/>
</dbReference>
<proteinExistence type="inferred from homology"/>
<dbReference type="PANTHER" id="PTHR14742:SF0">
    <property type="entry name" value="RIBONUCLEASE P PROTEIN SUBUNIT P21"/>
    <property type="match status" value="1"/>
</dbReference>
<reference evidence="5 6" key="1">
    <citation type="journal article" date="2018" name="G3 (Bethesda)">
        <title>Phylogenetic and Phylogenomic Definition of Rhizopus Species.</title>
        <authorList>
            <person name="Gryganskyi A.P."/>
            <person name="Golan J."/>
            <person name="Dolatabadi S."/>
            <person name="Mondo S."/>
            <person name="Robb S."/>
            <person name="Idnurm A."/>
            <person name="Muszewska A."/>
            <person name="Steczkiewicz K."/>
            <person name="Masonjones S."/>
            <person name="Liao H.L."/>
            <person name="Gajdeczka M.T."/>
            <person name="Anike F."/>
            <person name="Vuek A."/>
            <person name="Anishchenko I.M."/>
            <person name="Voigt K."/>
            <person name="de Hoog G.S."/>
            <person name="Smith M.E."/>
            <person name="Heitman J."/>
            <person name="Vilgalys R."/>
            <person name="Stajich J.E."/>
        </authorList>
    </citation>
    <scope>NUCLEOTIDE SEQUENCE [LARGE SCALE GENOMIC DNA]</scope>
    <source>
        <strain evidence="5 6">LSU 92-RS-03</strain>
    </source>
</reference>
<dbReference type="Proteomes" id="UP000253551">
    <property type="component" value="Unassembled WGS sequence"/>
</dbReference>
<dbReference type="STRING" id="4846.A0A367KY80"/>
<name>A0A367KY80_RHIST</name>
<dbReference type="EMBL" id="PJQM01000029">
    <property type="protein sequence ID" value="RCI07134.1"/>
    <property type="molecule type" value="Genomic_DNA"/>
</dbReference>
<dbReference type="InterPro" id="IPR007175">
    <property type="entry name" value="Rpr2/Snm1/Rpp21"/>
</dbReference>